<sequence>MSHKSKSFSLTLLIIGIFLLVVCGGTVSAAKEVSVALLLPGPITDGGWDQLAYEGLQELKSQKGFKGSFTENIGQSDIAEITRGYADDGYDLIIGHGYEFGSAFIEIAPEYPNQFFFATTFQPQDNIPANVQYVDAAYYDASYAAGALAALLSKSHVVGFVGGGDNPTQRGMMNAFISGAKNTVPGSTGLGVVTGDYNDAVKGREAAITMIGNGADVIWHAADVTGLGAIEGAVASNALVLGAYSDQTGIAPKHMGASLVMDLNNMVQKLGHDVANGSFAAGQEWQPKVSEMWHWSAGGKDHNPAIIPNDLWKQYLQIWNALNW</sequence>
<dbReference type="CDD" id="cd06304">
    <property type="entry name" value="PBP1_BmpA_Med_PnrA-like"/>
    <property type="match status" value="1"/>
</dbReference>
<keyword evidence="4" id="KW-0732">Signal</keyword>
<dbReference type="InterPro" id="IPR003760">
    <property type="entry name" value="PnrA-like"/>
</dbReference>
<evidence type="ECO:0000256" key="2">
    <source>
        <dbReference type="ARBA" id="ARBA00008610"/>
    </source>
</evidence>
<evidence type="ECO:0000313" key="8">
    <source>
        <dbReference type="EMBL" id="SVA96296.1"/>
    </source>
</evidence>
<evidence type="ECO:0000256" key="5">
    <source>
        <dbReference type="ARBA" id="ARBA00023136"/>
    </source>
</evidence>
<organism evidence="8">
    <name type="scientific">marine metagenome</name>
    <dbReference type="NCBI Taxonomy" id="408172"/>
    <lineage>
        <taxon>unclassified sequences</taxon>
        <taxon>metagenomes</taxon>
        <taxon>ecological metagenomes</taxon>
    </lineage>
</organism>
<name>A0A382A466_9ZZZZ</name>
<comment type="similarity">
    <text evidence="2">Belongs to the BMP lipoprotein family.</text>
</comment>
<dbReference type="EMBL" id="UINC01023836">
    <property type="protein sequence ID" value="SVA96296.1"/>
    <property type="molecule type" value="Genomic_DNA"/>
</dbReference>
<proteinExistence type="inferred from homology"/>
<keyword evidence="3" id="KW-1003">Cell membrane</keyword>
<dbReference type="InterPro" id="IPR050957">
    <property type="entry name" value="BMP_lipoprotein"/>
</dbReference>
<dbReference type="AlphaFoldDB" id="A0A382A466"/>
<accession>A0A382A466</accession>
<evidence type="ECO:0000256" key="1">
    <source>
        <dbReference type="ARBA" id="ARBA00004193"/>
    </source>
</evidence>
<keyword evidence="5" id="KW-0472">Membrane</keyword>
<gene>
    <name evidence="8" type="ORF">METZ01_LOCUS149150</name>
</gene>
<reference evidence="8" key="1">
    <citation type="submission" date="2018-05" db="EMBL/GenBank/DDBJ databases">
        <authorList>
            <person name="Lanie J.A."/>
            <person name="Ng W.-L."/>
            <person name="Kazmierczak K.M."/>
            <person name="Andrzejewski T.M."/>
            <person name="Davidsen T.M."/>
            <person name="Wayne K.J."/>
            <person name="Tettelin H."/>
            <person name="Glass J.I."/>
            <person name="Rusch D."/>
            <person name="Podicherti R."/>
            <person name="Tsui H.-C.T."/>
            <person name="Winkler M.E."/>
        </authorList>
    </citation>
    <scope>NUCLEOTIDE SEQUENCE</scope>
</reference>
<dbReference type="GO" id="GO:0005886">
    <property type="term" value="C:plasma membrane"/>
    <property type="evidence" value="ECO:0007669"/>
    <property type="project" value="UniProtKB-SubCell"/>
</dbReference>
<evidence type="ECO:0000256" key="3">
    <source>
        <dbReference type="ARBA" id="ARBA00022475"/>
    </source>
</evidence>
<feature type="domain" description="ABC transporter substrate-binding protein PnrA-like" evidence="7">
    <location>
        <begin position="33"/>
        <end position="289"/>
    </location>
</feature>
<evidence type="ECO:0000259" key="7">
    <source>
        <dbReference type="Pfam" id="PF02608"/>
    </source>
</evidence>
<dbReference type="SUPFAM" id="SSF53822">
    <property type="entry name" value="Periplasmic binding protein-like I"/>
    <property type="match status" value="1"/>
</dbReference>
<evidence type="ECO:0000256" key="6">
    <source>
        <dbReference type="ARBA" id="ARBA00023288"/>
    </source>
</evidence>
<comment type="subcellular location">
    <subcellularLocation>
        <location evidence="1">Cell membrane</location>
        <topology evidence="1">Lipid-anchor</topology>
    </subcellularLocation>
</comment>
<dbReference type="PANTHER" id="PTHR34296:SF2">
    <property type="entry name" value="ABC TRANSPORTER GUANOSINE-BINDING PROTEIN NUPN"/>
    <property type="match status" value="1"/>
</dbReference>
<protein>
    <recommendedName>
        <fullName evidence="7">ABC transporter substrate-binding protein PnrA-like domain-containing protein</fullName>
    </recommendedName>
</protein>
<dbReference type="PANTHER" id="PTHR34296">
    <property type="entry name" value="TRANSCRIPTIONAL ACTIVATOR PROTEIN MED"/>
    <property type="match status" value="1"/>
</dbReference>
<evidence type="ECO:0000256" key="4">
    <source>
        <dbReference type="ARBA" id="ARBA00022729"/>
    </source>
</evidence>
<dbReference type="Pfam" id="PF02608">
    <property type="entry name" value="Bmp"/>
    <property type="match status" value="1"/>
</dbReference>
<keyword evidence="6" id="KW-0449">Lipoprotein</keyword>
<dbReference type="InterPro" id="IPR028082">
    <property type="entry name" value="Peripla_BP_I"/>
</dbReference>
<dbReference type="Gene3D" id="3.40.50.2300">
    <property type="match status" value="2"/>
</dbReference>